<dbReference type="GO" id="GO:0005829">
    <property type="term" value="C:cytosol"/>
    <property type="evidence" value="ECO:0007669"/>
    <property type="project" value="TreeGrafter"/>
</dbReference>
<dbReference type="SUPFAM" id="SSF51430">
    <property type="entry name" value="NAD(P)-linked oxidoreductase"/>
    <property type="match status" value="1"/>
</dbReference>
<dbReference type="PANTHER" id="PTHR43364">
    <property type="entry name" value="NADH-SPECIFIC METHYLGLYOXAL REDUCTASE-RELATED"/>
    <property type="match status" value="1"/>
</dbReference>
<feature type="domain" description="NADP-dependent oxidoreductase" evidence="1">
    <location>
        <begin position="36"/>
        <end position="327"/>
    </location>
</feature>
<accession>A0A5M3X305</accession>
<proteinExistence type="predicted"/>
<sequence>MAWRTSTIGQLRAFDAILWLTMDQRFVGRSGLSVSRIGLGTMTWARDTGAEEATAQLTAFADAGGTLIDTADVYAGGDAERLIGRLLAEVVPRADLIVATKAVLTPGGKDGSRRHLIRALDASLDRLGLDEIDLWQLHAFDPDVPLDETLAAVDTAVSSGRTAYAGVCNYTGWQLAAAGTWQRGVPGRAPLVSAQVEYSLVAREAEDELLPAAAHVGAGVLAWSPLGRGVLTGKYRTGIPADSRAATPHFADFVQPYLDERSRRIVESVTTAAEGLGVSPLAVALSWIRDRPGVSAAIVGARTHAQLLGVLQSEKLTLPWEIREALDDVSS</sequence>
<dbReference type="InterPro" id="IPR036812">
    <property type="entry name" value="NAD(P)_OxRdtase_dom_sf"/>
</dbReference>
<name>A0A5M3X305_9ACTN</name>
<reference evidence="2 3" key="1">
    <citation type="submission" date="2019-10" db="EMBL/GenBank/DDBJ databases">
        <title>Whole genome shotgun sequence of Acrocarpospora macrocephala NBRC 16266.</title>
        <authorList>
            <person name="Ichikawa N."/>
            <person name="Kimura A."/>
            <person name="Kitahashi Y."/>
            <person name="Komaki H."/>
            <person name="Oguchi A."/>
        </authorList>
    </citation>
    <scope>NUCLEOTIDE SEQUENCE [LARGE SCALE GENOMIC DNA]</scope>
    <source>
        <strain evidence="2 3">NBRC 16266</strain>
    </source>
</reference>
<keyword evidence="3" id="KW-1185">Reference proteome</keyword>
<dbReference type="Proteomes" id="UP000331127">
    <property type="component" value="Unassembled WGS sequence"/>
</dbReference>
<protein>
    <submittedName>
        <fullName evidence="2">Oxidoreductase</fullName>
    </submittedName>
</protein>
<evidence type="ECO:0000313" key="2">
    <source>
        <dbReference type="EMBL" id="GES14982.1"/>
    </source>
</evidence>
<gene>
    <name evidence="2" type="ORF">Amac_085790</name>
</gene>
<dbReference type="EMBL" id="BLAE01000067">
    <property type="protein sequence ID" value="GES14982.1"/>
    <property type="molecule type" value="Genomic_DNA"/>
</dbReference>
<evidence type="ECO:0000313" key="3">
    <source>
        <dbReference type="Proteomes" id="UP000331127"/>
    </source>
</evidence>
<dbReference type="Pfam" id="PF00248">
    <property type="entry name" value="Aldo_ket_red"/>
    <property type="match status" value="1"/>
</dbReference>
<dbReference type="InterPro" id="IPR050523">
    <property type="entry name" value="AKR_Detox_Biosynth"/>
</dbReference>
<organism evidence="2 3">
    <name type="scientific">Acrocarpospora macrocephala</name>
    <dbReference type="NCBI Taxonomy" id="150177"/>
    <lineage>
        <taxon>Bacteria</taxon>
        <taxon>Bacillati</taxon>
        <taxon>Actinomycetota</taxon>
        <taxon>Actinomycetes</taxon>
        <taxon>Streptosporangiales</taxon>
        <taxon>Streptosporangiaceae</taxon>
        <taxon>Acrocarpospora</taxon>
    </lineage>
</organism>
<dbReference type="Gene3D" id="3.20.20.100">
    <property type="entry name" value="NADP-dependent oxidoreductase domain"/>
    <property type="match status" value="1"/>
</dbReference>
<dbReference type="PANTHER" id="PTHR43364:SF18">
    <property type="entry name" value="OXIDOREDUCTASE"/>
    <property type="match status" value="1"/>
</dbReference>
<evidence type="ECO:0000259" key="1">
    <source>
        <dbReference type="Pfam" id="PF00248"/>
    </source>
</evidence>
<dbReference type="InterPro" id="IPR023210">
    <property type="entry name" value="NADP_OxRdtase_dom"/>
</dbReference>
<dbReference type="AlphaFoldDB" id="A0A5M3X305"/>
<comment type="caution">
    <text evidence="2">The sequence shown here is derived from an EMBL/GenBank/DDBJ whole genome shotgun (WGS) entry which is preliminary data.</text>
</comment>